<evidence type="ECO:0000256" key="9">
    <source>
        <dbReference type="ARBA" id="ARBA00023136"/>
    </source>
</evidence>
<dbReference type="GO" id="GO:0006784">
    <property type="term" value="P:heme A biosynthetic process"/>
    <property type="evidence" value="ECO:0007669"/>
    <property type="project" value="InterPro"/>
</dbReference>
<evidence type="ECO:0000313" key="13">
    <source>
        <dbReference type="EMBL" id="TGL62186.1"/>
    </source>
</evidence>
<dbReference type="Pfam" id="PF02628">
    <property type="entry name" value="COX15-CtaA"/>
    <property type="match status" value="2"/>
</dbReference>
<evidence type="ECO:0000256" key="4">
    <source>
        <dbReference type="ARBA" id="ARBA00022723"/>
    </source>
</evidence>
<dbReference type="RefSeq" id="WP_135621861.1">
    <property type="nucleotide sequence ID" value="NZ_RQGD01000010.1"/>
</dbReference>
<keyword evidence="5 12" id="KW-1133">Transmembrane helix</keyword>
<proteinExistence type="predicted"/>
<feature type="transmembrane region" description="Helical" evidence="12">
    <location>
        <begin position="59"/>
        <end position="76"/>
    </location>
</feature>
<keyword evidence="9 12" id="KW-0472">Membrane</keyword>
<dbReference type="GO" id="GO:0046872">
    <property type="term" value="F:metal ion binding"/>
    <property type="evidence" value="ECO:0007669"/>
    <property type="project" value="UniProtKB-KW"/>
</dbReference>
<evidence type="ECO:0000256" key="7">
    <source>
        <dbReference type="ARBA" id="ARBA00023004"/>
    </source>
</evidence>
<sequence>MKIQRLYFILTGLILFNMIFGPLVRATDSGLACPDWPLCHGKFVPEWTFHIFMEVGHRFYSGFLGLIVLFGFINILRDADLRAQFLLPATLSMIFLISQVILGALTVTKLLHPTTVNLHLLNAILLLLTCLLIGLLAKEKKATEFIFQVKANYLFILLLVGIIYQIFLGGKVSSNYAGLACPDFPTCYGTFFPELSGTIRYQMEHRWFGYIVALLVYGTASYAIFEIENKQVKKYLKIACYLITIQILLGAFNVIYQLPKLLTGVHTLNAVATLLVCFIASFYHFRTPRIQK</sequence>
<evidence type="ECO:0000256" key="1">
    <source>
        <dbReference type="ARBA" id="ARBA00004141"/>
    </source>
</evidence>
<evidence type="ECO:0000313" key="14">
    <source>
        <dbReference type="Proteomes" id="UP000297693"/>
    </source>
</evidence>
<gene>
    <name evidence="13" type="ORF">EHQ58_02990</name>
</gene>
<dbReference type="PANTHER" id="PTHR35457">
    <property type="entry name" value="HEME A SYNTHASE"/>
    <property type="match status" value="1"/>
</dbReference>
<comment type="subcellular location">
    <subcellularLocation>
        <location evidence="1">Membrane</location>
        <topology evidence="1">Multi-pass membrane protein</topology>
    </subcellularLocation>
</comment>
<dbReference type="InterPro" id="IPR003780">
    <property type="entry name" value="COX15/CtaA_fam"/>
</dbReference>
<evidence type="ECO:0000256" key="8">
    <source>
        <dbReference type="ARBA" id="ARBA00023133"/>
    </source>
</evidence>
<accession>A0A4R9K9I9</accession>
<evidence type="ECO:0000256" key="6">
    <source>
        <dbReference type="ARBA" id="ARBA00023002"/>
    </source>
</evidence>
<evidence type="ECO:0000256" key="3">
    <source>
        <dbReference type="ARBA" id="ARBA00022692"/>
    </source>
</evidence>
<protein>
    <submittedName>
        <fullName evidence="13">Heme A synthase</fullName>
    </submittedName>
</protein>
<keyword evidence="3 12" id="KW-0812">Transmembrane</keyword>
<feature type="transmembrane region" description="Helical" evidence="12">
    <location>
        <begin position="264"/>
        <end position="285"/>
    </location>
</feature>
<name>A0A4R9K9I9_9LEPT</name>
<comment type="caution">
    <text evidence="13">The sequence shown here is derived from an EMBL/GenBank/DDBJ whole genome shotgun (WGS) entry which is preliminary data.</text>
</comment>
<evidence type="ECO:0000256" key="2">
    <source>
        <dbReference type="ARBA" id="ARBA00022475"/>
    </source>
</evidence>
<keyword evidence="2" id="KW-1003">Cell membrane</keyword>
<evidence type="ECO:0000256" key="12">
    <source>
        <dbReference type="SAM" id="Phobius"/>
    </source>
</evidence>
<keyword evidence="7" id="KW-0408">Iron</keyword>
<feature type="transmembrane region" description="Helical" evidence="12">
    <location>
        <begin position="207"/>
        <end position="227"/>
    </location>
</feature>
<evidence type="ECO:0000256" key="5">
    <source>
        <dbReference type="ARBA" id="ARBA00022989"/>
    </source>
</evidence>
<comment type="pathway">
    <text evidence="11">Porphyrin-containing compound metabolism.</text>
</comment>
<feature type="transmembrane region" description="Helical" evidence="12">
    <location>
        <begin position="149"/>
        <end position="167"/>
    </location>
</feature>
<reference evidence="13" key="1">
    <citation type="journal article" date="2019" name="PLoS Negl. Trop. Dis.">
        <title>Revisiting the worldwide diversity of Leptospira species in the environment.</title>
        <authorList>
            <person name="Vincent A.T."/>
            <person name="Schiettekatte O."/>
            <person name="Bourhy P."/>
            <person name="Veyrier F.J."/>
            <person name="Picardeau M."/>
        </authorList>
    </citation>
    <scope>NUCLEOTIDE SEQUENCE [LARGE SCALE GENOMIC DNA]</scope>
    <source>
        <strain evidence="13">201702476</strain>
    </source>
</reference>
<keyword evidence="8" id="KW-0350">Heme biosynthesis</keyword>
<dbReference type="Proteomes" id="UP000297693">
    <property type="component" value="Unassembled WGS sequence"/>
</dbReference>
<feature type="transmembrane region" description="Helical" evidence="12">
    <location>
        <begin position="119"/>
        <end position="137"/>
    </location>
</feature>
<evidence type="ECO:0000256" key="10">
    <source>
        <dbReference type="ARBA" id="ARBA00023157"/>
    </source>
</evidence>
<dbReference type="InterPro" id="IPR050450">
    <property type="entry name" value="COX15/CtaA_HemeA_synthase"/>
</dbReference>
<keyword evidence="10" id="KW-1015">Disulfide bond</keyword>
<feature type="transmembrane region" description="Helical" evidence="12">
    <location>
        <begin position="85"/>
        <end position="107"/>
    </location>
</feature>
<dbReference type="PANTHER" id="PTHR35457:SF1">
    <property type="entry name" value="HEME A SYNTHASE"/>
    <property type="match status" value="1"/>
</dbReference>
<dbReference type="SUPFAM" id="SSF81442">
    <property type="entry name" value="Cytochrome c oxidase subunit I-like"/>
    <property type="match status" value="1"/>
</dbReference>
<evidence type="ECO:0000256" key="11">
    <source>
        <dbReference type="ARBA" id="ARBA00023444"/>
    </source>
</evidence>
<organism evidence="13 14">
    <name type="scientific">Leptospira ognonensis</name>
    <dbReference type="NCBI Taxonomy" id="2484945"/>
    <lineage>
        <taxon>Bacteria</taxon>
        <taxon>Pseudomonadati</taxon>
        <taxon>Spirochaetota</taxon>
        <taxon>Spirochaetia</taxon>
        <taxon>Leptospirales</taxon>
        <taxon>Leptospiraceae</taxon>
        <taxon>Leptospira</taxon>
    </lineage>
</organism>
<dbReference type="EMBL" id="RQGD01000010">
    <property type="protein sequence ID" value="TGL62186.1"/>
    <property type="molecule type" value="Genomic_DNA"/>
</dbReference>
<dbReference type="GO" id="GO:0016491">
    <property type="term" value="F:oxidoreductase activity"/>
    <property type="evidence" value="ECO:0007669"/>
    <property type="project" value="UniProtKB-KW"/>
</dbReference>
<dbReference type="InterPro" id="IPR036927">
    <property type="entry name" value="Cyt_c_oxase-like_su1_sf"/>
</dbReference>
<dbReference type="AlphaFoldDB" id="A0A4R9K9I9"/>
<keyword evidence="6" id="KW-0560">Oxidoreductase</keyword>
<dbReference type="GO" id="GO:0016020">
    <property type="term" value="C:membrane"/>
    <property type="evidence" value="ECO:0007669"/>
    <property type="project" value="UniProtKB-SubCell"/>
</dbReference>
<keyword evidence="14" id="KW-1185">Reference proteome</keyword>
<dbReference type="OrthoDB" id="9816428at2"/>
<feature type="transmembrane region" description="Helical" evidence="12">
    <location>
        <begin position="239"/>
        <end position="258"/>
    </location>
</feature>
<keyword evidence="4" id="KW-0479">Metal-binding</keyword>